<sequence length="371" mass="43669">MASTYFILKKFKKKRNACKRRLAEDSEKDNNFEKDTDVASATLRCRVCLNDARIPIPIFGDEQHKDISEETSLFGGIEIRKDDAFPKHLCDACYVWLEGAILFRKSAKETENSLVQNMEVNFDPPSDNEGNDDSYNCEETVPNNENDIHVVPPKLYSCKLCKKNFKSNEEYMRHRSSRDHKNVRIQCTICNRLLTAQLYKRHLIRHQTASHLICEVCGKLYRKDNLVRHLQLHSFDLPFQCQSCPYRGRFMESLRIHMRTHTGDKPFSCDKCQLRFLTRSNLNRHLLTHKKERPFKCHECGRGFYTKCDMDVHFKSDHVGIKDFGCRMCGSKYGTRKALMRHELRVHKRDKMAKGRVPLYLQSEYRRQCDN</sequence>
<comment type="caution">
    <text evidence="1">The sequence shown here is derived from an EMBL/GenBank/DDBJ whole genome shotgun (WGS) entry which is preliminary data.</text>
</comment>
<organism evidence="1 2">
    <name type="scientific">Choristoneura fumiferana</name>
    <name type="common">Spruce budworm moth</name>
    <name type="synonym">Archips fumiferana</name>
    <dbReference type="NCBI Taxonomy" id="7141"/>
    <lineage>
        <taxon>Eukaryota</taxon>
        <taxon>Metazoa</taxon>
        <taxon>Ecdysozoa</taxon>
        <taxon>Arthropoda</taxon>
        <taxon>Hexapoda</taxon>
        <taxon>Insecta</taxon>
        <taxon>Pterygota</taxon>
        <taxon>Neoptera</taxon>
        <taxon>Endopterygota</taxon>
        <taxon>Lepidoptera</taxon>
        <taxon>Glossata</taxon>
        <taxon>Ditrysia</taxon>
        <taxon>Tortricoidea</taxon>
        <taxon>Tortricidae</taxon>
        <taxon>Tortricinae</taxon>
        <taxon>Choristoneura</taxon>
    </lineage>
</organism>
<dbReference type="Proteomes" id="UP001064048">
    <property type="component" value="Chromosome 25"/>
</dbReference>
<reference evidence="1 2" key="1">
    <citation type="journal article" date="2022" name="Genome Biol. Evol.">
        <title>The Spruce Budworm Genome: Reconstructing the Evolutionary History of Antifreeze Proteins.</title>
        <authorList>
            <person name="Beliveau C."/>
            <person name="Gagne P."/>
            <person name="Picq S."/>
            <person name="Vernygora O."/>
            <person name="Keeling C.I."/>
            <person name="Pinkney K."/>
            <person name="Doucet D."/>
            <person name="Wen F."/>
            <person name="Johnston J.S."/>
            <person name="Maaroufi H."/>
            <person name="Boyle B."/>
            <person name="Laroche J."/>
            <person name="Dewar K."/>
            <person name="Juretic N."/>
            <person name="Blackburn G."/>
            <person name="Nisole A."/>
            <person name="Brunet B."/>
            <person name="Brandao M."/>
            <person name="Lumley L."/>
            <person name="Duan J."/>
            <person name="Quan G."/>
            <person name="Lucarotti C.J."/>
            <person name="Roe A.D."/>
            <person name="Sperling F.A.H."/>
            <person name="Levesque R.C."/>
            <person name="Cusson M."/>
        </authorList>
    </citation>
    <scope>NUCLEOTIDE SEQUENCE [LARGE SCALE GENOMIC DNA]</scope>
    <source>
        <strain evidence="1">Glfc:IPQL:Cfum</strain>
    </source>
</reference>
<evidence type="ECO:0000313" key="1">
    <source>
        <dbReference type="EMBL" id="KAI8423065.1"/>
    </source>
</evidence>
<gene>
    <name evidence="1" type="ORF">MSG28_014150</name>
</gene>
<evidence type="ECO:0000313" key="2">
    <source>
        <dbReference type="Proteomes" id="UP001064048"/>
    </source>
</evidence>
<keyword evidence="2" id="KW-1185">Reference proteome</keyword>
<proteinExistence type="predicted"/>
<name>A0ACC0JFY8_CHOFU</name>
<dbReference type="EMBL" id="CM046125">
    <property type="protein sequence ID" value="KAI8423065.1"/>
    <property type="molecule type" value="Genomic_DNA"/>
</dbReference>
<protein>
    <submittedName>
        <fullName evidence="1">Uncharacterized protein</fullName>
    </submittedName>
</protein>
<accession>A0ACC0JFY8</accession>